<organism evidence="2 3">
    <name type="scientific">Malus baccata</name>
    <name type="common">Siberian crab apple</name>
    <name type="synonym">Pyrus baccata</name>
    <dbReference type="NCBI Taxonomy" id="106549"/>
    <lineage>
        <taxon>Eukaryota</taxon>
        <taxon>Viridiplantae</taxon>
        <taxon>Streptophyta</taxon>
        <taxon>Embryophyta</taxon>
        <taxon>Tracheophyta</taxon>
        <taxon>Spermatophyta</taxon>
        <taxon>Magnoliopsida</taxon>
        <taxon>eudicotyledons</taxon>
        <taxon>Gunneridae</taxon>
        <taxon>Pentapetalae</taxon>
        <taxon>rosids</taxon>
        <taxon>fabids</taxon>
        <taxon>Rosales</taxon>
        <taxon>Rosaceae</taxon>
        <taxon>Amygdaloideae</taxon>
        <taxon>Maleae</taxon>
        <taxon>Malus</taxon>
    </lineage>
</organism>
<dbReference type="AlphaFoldDB" id="A0A540LF86"/>
<accession>A0A540LF86</accession>
<dbReference type="Proteomes" id="UP000315295">
    <property type="component" value="Unassembled WGS sequence"/>
</dbReference>
<keyword evidence="3" id="KW-1185">Reference proteome</keyword>
<comment type="caution">
    <text evidence="2">The sequence shown here is derived from an EMBL/GenBank/DDBJ whole genome shotgun (WGS) entry which is preliminary data.</text>
</comment>
<evidence type="ECO:0000313" key="2">
    <source>
        <dbReference type="EMBL" id="TQD84989.1"/>
    </source>
</evidence>
<gene>
    <name evidence="2" type="ORF">C1H46_029505</name>
</gene>
<feature type="region of interest" description="Disordered" evidence="1">
    <location>
        <begin position="145"/>
        <end position="186"/>
    </location>
</feature>
<dbReference type="EMBL" id="VIEB01000614">
    <property type="protein sequence ID" value="TQD84989.1"/>
    <property type="molecule type" value="Genomic_DNA"/>
</dbReference>
<protein>
    <submittedName>
        <fullName evidence="2">Uncharacterized protein</fullName>
    </submittedName>
</protein>
<proteinExistence type="predicted"/>
<name>A0A540LF86_MALBA</name>
<sequence length="274" mass="29998">MSLKNRIIPGVDAKHIRNRFDPSQGCKRKICRETGGTVVVHPITPTKEEKMAPYWNVIFDDVEAGTDATSEDKSKGVADADYDSEATPSSGPKWKAKKGYHTHLGALPSSPHDNGSSVEDSYRGIRGGATCLHEVGSGWDTYNVPKDEKVDSSPEHPPGYKDLTATSLQPETFAGEGKSDRGKDIAPTTKLPTFDVDLLEIIEAENANNVAQSLLRILQFRVVGELGEEQVSTLERKTRTQRSDCGPFLLKFADYISSGLDIDHVQPQNMPFLG</sequence>
<reference evidence="2 3" key="1">
    <citation type="journal article" date="2019" name="G3 (Bethesda)">
        <title>Sequencing of a Wild Apple (Malus baccata) Genome Unravels the Differences Between Cultivated and Wild Apple Species Regarding Disease Resistance and Cold Tolerance.</title>
        <authorList>
            <person name="Chen X."/>
        </authorList>
    </citation>
    <scope>NUCLEOTIDE SEQUENCE [LARGE SCALE GENOMIC DNA]</scope>
    <source>
        <strain evidence="3">cv. Shandingzi</strain>
        <tissue evidence="2">Leaves</tissue>
    </source>
</reference>
<evidence type="ECO:0000256" key="1">
    <source>
        <dbReference type="SAM" id="MobiDB-lite"/>
    </source>
</evidence>
<feature type="region of interest" description="Disordered" evidence="1">
    <location>
        <begin position="68"/>
        <end position="121"/>
    </location>
</feature>
<evidence type="ECO:0000313" key="3">
    <source>
        <dbReference type="Proteomes" id="UP000315295"/>
    </source>
</evidence>
<feature type="compositionally biased region" description="Basic and acidic residues" evidence="1">
    <location>
        <begin position="145"/>
        <end position="154"/>
    </location>
</feature>